<keyword evidence="4" id="KW-1185">Reference proteome</keyword>
<feature type="region of interest" description="Disordered" evidence="1">
    <location>
        <begin position="139"/>
        <end position="175"/>
    </location>
</feature>
<feature type="compositionally biased region" description="Polar residues" evidence="1">
    <location>
        <begin position="1"/>
        <end position="17"/>
    </location>
</feature>
<feature type="region of interest" description="Disordered" evidence="1">
    <location>
        <begin position="1"/>
        <end position="23"/>
    </location>
</feature>
<organism evidence="3 4">
    <name type="scientific">Nitrobacter vulgaris</name>
    <dbReference type="NCBI Taxonomy" id="29421"/>
    <lineage>
        <taxon>Bacteria</taxon>
        <taxon>Pseudomonadati</taxon>
        <taxon>Pseudomonadota</taxon>
        <taxon>Alphaproteobacteria</taxon>
        <taxon>Hyphomicrobiales</taxon>
        <taxon>Nitrobacteraceae</taxon>
        <taxon>Nitrobacter</taxon>
    </lineage>
</organism>
<evidence type="ECO:0000256" key="1">
    <source>
        <dbReference type="SAM" id="MobiDB-lite"/>
    </source>
</evidence>
<evidence type="ECO:0000256" key="2">
    <source>
        <dbReference type="SAM" id="Phobius"/>
    </source>
</evidence>
<protein>
    <submittedName>
        <fullName evidence="3">Uncharacterized protein</fullName>
    </submittedName>
</protein>
<feature type="compositionally biased region" description="Polar residues" evidence="1">
    <location>
        <begin position="159"/>
        <end position="169"/>
    </location>
</feature>
<feature type="region of interest" description="Disordered" evidence="1">
    <location>
        <begin position="193"/>
        <end position="271"/>
    </location>
</feature>
<dbReference type="STRING" id="29421.B2M20_10395"/>
<evidence type="ECO:0000313" key="4">
    <source>
        <dbReference type="Proteomes" id="UP000189940"/>
    </source>
</evidence>
<dbReference type="Proteomes" id="UP000189940">
    <property type="component" value="Unassembled WGS sequence"/>
</dbReference>
<feature type="compositionally biased region" description="Pro residues" evidence="1">
    <location>
        <begin position="428"/>
        <end position="440"/>
    </location>
</feature>
<name>A0A1V4HY60_NITVU</name>
<feature type="region of interest" description="Disordered" evidence="1">
    <location>
        <begin position="403"/>
        <end position="449"/>
    </location>
</feature>
<keyword evidence="2" id="KW-1133">Transmembrane helix</keyword>
<keyword evidence="2" id="KW-0472">Membrane</keyword>
<keyword evidence="2" id="KW-0812">Transmembrane</keyword>
<feature type="transmembrane region" description="Helical" evidence="2">
    <location>
        <begin position="39"/>
        <end position="57"/>
    </location>
</feature>
<comment type="caution">
    <text evidence="3">The sequence shown here is derived from an EMBL/GenBank/DDBJ whole genome shotgun (WGS) entry which is preliminary data.</text>
</comment>
<dbReference type="EMBL" id="MWPQ01000040">
    <property type="protein sequence ID" value="OPH82921.1"/>
    <property type="molecule type" value="Genomic_DNA"/>
</dbReference>
<evidence type="ECO:0000313" key="3">
    <source>
        <dbReference type="EMBL" id="OPH82921.1"/>
    </source>
</evidence>
<gene>
    <name evidence="3" type="ORF">B2M20_10395</name>
</gene>
<sequence length="449" mass="46374">MAKNQNGLAEGVQTTESGGWPGGFLAEEEGFDRRALLRLGFWGVGSVGAVIVALLAYNSGAGIRPHQVVATDLAKQSSHLEIAEAAKKEIRRLSSAIDTLNGDRDRLFARIAALEQGFESVTGSISRNAARGTDAVTITASMPPAIEPDPARKPDSSGLDASTTRNASTDAPLSAPVASTTAAAVKLLVATPSPADASSRSANIQQAPSPTAGSRSTPTTPETEKSGAVATPITPEAAAQPASTAHDPTATLPHGQDQAATRGTESEPARNLHHKEAQIVAASIPTIADAVQPPSYPSPVPAPRTDFGVNLGSASSIKGLRALWQGLLKLEAKELTPLHPIIVLKETNNGSGTQMRLVAGPLADAAAAARICAVLSENGRTCDTAVFDGQRLLEDSKDNDIALATKRPKAAHASRHRYSRKSTSVEAPAPPPPLPLPPKPSTFGSSVSH</sequence>
<feature type="compositionally biased region" description="Polar residues" evidence="1">
    <location>
        <begin position="196"/>
        <end position="221"/>
    </location>
</feature>
<reference evidence="3 4" key="1">
    <citation type="submission" date="2017-02" db="EMBL/GenBank/DDBJ databases">
        <title>Genome sequence of the nitrite-oxidizing bacterium Nitrobacter vulgaris strain Ab1.</title>
        <authorList>
            <person name="Mellbye B.L."/>
            <person name="Davis E.W."/>
            <person name="Spieck E."/>
            <person name="Chang J.H."/>
            <person name="Bottomley P.J."/>
            <person name="Sayavedra-Soto L.A."/>
        </authorList>
    </citation>
    <scope>NUCLEOTIDE SEQUENCE [LARGE SCALE GENOMIC DNA]</scope>
    <source>
        <strain evidence="3 4">Ab1</strain>
    </source>
</reference>
<dbReference type="RefSeq" id="WP_079446950.1">
    <property type="nucleotide sequence ID" value="NZ_MWPQ01000040.1"/>
</dbReference>
<proteinExistence type="predicted"/>
<dbReference type="AlphaFoldDB" id="A0A1V4HY60"/>
<dbReference type="OrthoDB" id="8256189at2"/>
<feature type="compositionally biased region" description="Basic residues" evidence="1">
    <location>
        <begin position="406"/>
        <end position="420"/>
    </location>
</feature>
<accession>A0A1V4HY60</accession>